<dbReference type="AlphaFoldDB" id="A0AAD8TJS3"/>
<name>A0AAD8TJS3_LOLMU</name>
<keyword evidence="3" id="KW-1185">Reference proteome</keyword>
<dbReference type="PANTHER" id="PTHR11439:SF455">
    <property type="entry name" value="RLK (RECEPTOR-LIKE PROTEIN KINASE) 8, PUTATIVE-RELATED"/>
    <property type="match status" value="1"/>
</dbReference>
<reference evidence="2" key="1">
    <citation type="submission" date="2023-07" db="EMBL/GenBank/DDBJ databases">
        <title>A chromosome-level genome assembly of Lolium multiflorum.</title>
        <authorList>
            <person name="Chen Y."/>
            <person name="Copetti D."/>
            <person name="Kolliker R."/>
            <person name="Studer B."/>
        </authorList>
    </citation>
    <scope>NUCLEOTIDE SEQUENCE</scope>
    <source>
        <strain evidence="2">02402/16</strain>
        <tissue evidence="2">Leaf</tissue>
    </source>
</reference>
<gene>
    <name evidence="2" type="ORF">QYE76_043835</name>
</gene>
<sequence>MGLTAAASGTFSVSWLPYLTLTRPDLSFAVNKVCQYLAHPTDVHWEAVKRILRFVKGTSSTGLSIRRSPATTMSVYTDADWAGCGDDRRSTGGFAVFFGPNLVSWSARKQPTVSRSSMEAEYKALANELENDEKWRNRALLKVPRKGNKSHGDATIIDDEASNDKGRRSPTSNSVAKTKRSPGRKQVKEERKVKKDGDDDIKKSLDAIVNARKDMAEERKIERSAAMYERWAATEERLAVVEERKVAMEEAHPLAEHEKSLFMMVMATNLHVSTNSL</sequence>
<accession>A0AAD8TJS3</accession>
<feature type="region of interest" description="Disordered" evidence="1">
    <location>
        <begin position="141"/>
        <end position="198"/>
    </location>
</feature>
<proteinExistence type="predicted"/>
<evidence type="ECO:0000256" key="1">
    <source>
        <dbReference type="SAM" id="MobiDB-lite"/>
    </source>
</evidence>
<dbReference type="CDD" id="cd09272">
    <property type="entry name" value="RNase_HI_RT_Ty1"/>
    <property type="match status" value="1"/>
</dbReference>
<dbReference type="EMBL" id="JAUUTY010000002">
    <property type="protein sequence ID" value="KAK1682987.1"/>
    <property type="molecule type" value="Genomic_DNA"/>
</dbReference>
<feature type="compositionally biased region" description="Basic and acidic residues" evidence="1">
    <location>
        <begin position="186"/>
        <end position="198"/>
    </location>
</feature>
<evidence type="ECO:0000313" key="3">
    <source>
        <dbReference type="Proteomes" id="UP001231189"/>
    </source>
</evidence>
<comment type="caution">
    <text evidence="2">The sequence shown here is derived from an EMBL/GenBank/DDBJ whole genome shotgun (WGS) entry which is preliminary data.</text>
</comment>
<protein>
    <submittedName>
        <fullName evidence="2">Uncharacterized protein</fullName>
    </submittedName>
</protein>
<dbReference type="PANTHER" id="PTHR11439">
    <property type="entry name" value="GAG-POL-RELATED RETROTRANSPOSON"/>
    <property type="match status" value="1"/>
</dbReference>
<organism evidence="2 3">
    <name type="scientific">Lolium multiflorum</name>
    <name type="common">Italian ryegrass</name>
    <name type="synonym">Lolium perenne subsp. multiflorum</name>
    <dbReference type="NCBI Taxonomy" id="4521"/>
    <lineage>
        <taxon>Eukaryota</taxon>
        <taxon>Viridiplantae</taxon>
        <taxon>Streptophyta</taxon>
        <taxon>Embryophyta</taxon>
        <taxon>Tracheophyta</taxon>
        <taxon>Spermatophyta</taxon>
        <taxon>Magnoliopsida</taxon>
        <taxon>Liliopsida</taxon>
        <taxon>Poales</taxon>
        <taxon>Poaceae</taxon>
        <taxon>BOP clade</taxon>
        <taxon>Pooideae</taxon>
        <taxon>Poodae</taxon>
        <taxon>Poeae</taxon>
        <taxon>Poeae Chloroplast Group 2 (Poeae type)</taxon>
        <taxon>Loliodinae</taxon>
        <taxon>Loliinae</taxon>
        <taxon>Lolium</taxon>
    </lineage>
</organism>
<evidence type="ECO:0000313" key="2">
    <source>
        <dbReference type="EMBL" id="KAK1682987.1"/>
    </source>
</evidence>
<dbReference type="Proteomes" id="UP001231189">
    <property type="component" value="Unassembled WGS sequence"/>
</dbReference>